<keyword evidence="4 8" id="KW-1133">Transmembrane helix</keyword>
<dbReference type="OrthoDB" id="9813917at2"/>
<evidence type="ECO:0000256" key="4">
    <source>
        <dbReference type="ARBA" id="ARBA00022989"/>
    </source>
</evidence>
<dbReference type="GO" id="GO:0015744">
    <property type="term" value="P:succinate transport"/>
    <property type="evidence" value="ECO:0007669"/>
    <property type="project" value="TreeGrafter"/>
</dbReference>
<feature type="transmembrane region" description="Helical" evidence="8">
    <location>
        <begin position="194"/>
        <end position="216"/>
    </location>
</feature>
<feature type="transmembrane region" description="Helical" evidence="8">
    <location>
        <begin position="228"/>
        <end position="251"/>
    </location>
</feature>
<organism evidence="10 11">
    <name type="scientific">Allofournierella massiliensis</name>
    <dbReference type="NCBI Taxonomy" id="1650663"/>
    <lineage>
        <taxon>Bacteria</taxon>
        <taxon>Bacillati</taxon>
        <taxon>Bacillota</taxon>
        <taxon>Clostridia</taxon>
        <taxon>Eubacteriales</taxon>
        <taxon>Oscillospiraceae</taxon>
        <taxon>Allofournierella</taxon>
    </lineage>
</organism>
<evidence type="ECO:0000256" key="2">
    <source>
        <dbReference type="ARBA" id="ARBA00022475"/>
    </source>
</evidence>
<dbReference type="PANTHER" id="PTHR34390">
    <property type="entry name" value="UPF0442 PROTEIN YJJB-RELATED"/>
    <property type="match status" value="1"/>
</dbReference>
<evidence type="ECO:0000256" key="6">
    <source>
        <dbReference type="ARBA" id="ARBA00034125"/>
    </source>
</evidence>
<sequence length="256" mass="27295">MNDQQSVLEFVMEAGEVLLKNGAEVSRTQQTMEIMAKSLGVDSFHGYVLTNGLFASMGLDYGQPAQVRSVPASEVHLGRVEAVNALSRKIAQGQVSLEEAREELQRIKTMPYAPNRDQILACGVGSACFALMFGGIWQDGLIALAVGLGLQVFLLWMGRWGLNKLITKFLGAAFVALATMLLFLTGFGQNMDKSIIGALMPLVPGMALTLGIRDLIMADFLSGTIRMLDALLTAACIACGVGLILGLATMIPGVNV</sequence>
<comment type="subcellular location">
    <subcellularLocation>
        <location evidence="1">Cell membrane</location>
        <topology evidence="1">Multi-pass membrane protein</topology>
    </subcellularLocation>
</comment>
<dbReference type="GO" id="GO:0005886">
    <property type="term" value="C:plasma membrane"/>
    <property type="evidence" value="ECO:0007669"/>
    <property type="project" value="UniProtKB-SubCell"/>
</dbReference>
<keyword evidence="3 8" id="KW-0812">Transmembrane</keyword>
<evidence type="ECO:0000256" key="1">
    <source>
        <dbReference type="ARBA" id="ARBA00004651"/>
    </source>
</evidence>
<dbReference type="InterPro" id="IPR010619">
    <property type="entry name" value="ThrE-like_N"/>
</dbReference>
<comment type="caution">
    <text evidence="10">The sequence shown here is derived from an EMBL/GenBank/DDBJ whole genome shotgun (WGS) entry which is preliminary data.</text>
</comment>
<keyword evidence="2" id="KW-1003">Cell membrane</keyword>
<name>A0A4V2QBV1_9FIRM</name>
<evidence type="ECO:0000256" key="7">
    <source>
        <dbReference type="SAM" id="Coils"/>
    </source>
</evidence>
<protein>
    <submittedName>
        <fullName evidence="10">Uncharacterized membrane protein YjjP (DUF1212 family)</fullName>
    </submittedName>
</protein>
<accession>A0A4V2QBV1</accession>
<feature type="transmembrane region" description="Helical" evidence="8">
    <location>
        <begin position="142"/>
        <end position="162"/>
    </location>
</feature>
<dbReference type="Pfam" id="PF06738">
    <property type="entry name" value="ThrE"/>
    <property type="match status" value="1"/>
</dbReference>
<proteinExistence type="inferred from homology"/>
<dbReference type="STRING" id="1650663.GCA_001486665_01147"/>
<dbReference type="EMBL" id="SLUM01000009">
    <property type="protein sequence ID" value="TCL57802.1"/>
    <property type="molecule type" value="Genomic_DNA"/>
</dbReference>
<dbReference type="PANTHER" id="PTHR34390:SF2">
    <property type="entry name" value="SUCCINATE TRANSPORTER SUBUNIT YJJP-RELATED"/>
    <property type="match status" value="1"/>
</dbReference>
<evidence type="ECO:0000313" key="10">
    <source>
        <dbReference type="EMBL" id="TCL57802.1"/>
    </source>
</evidence>
<dbReference type="Proteomes" id="UP000295184">
    <property type="component" value="Unassembled WGS sequence"/>
</dbReference>
<evidence type="ECO:0000256" key="3">
    <source>
        <dbReference type="ARBA" id="ARBA00022692"/>
    </source>
</evidence>
<evidence type="ECO:0000313" key="11">
    <source>
        <dbReference type="Proteomes" id="UP000295184"/>
    </source>
</evidence>
<evidence type="ECO:0000256" key="8">
    <source>
        <dbReference type="SAM" id="Phobius"/>
    </source>
</evidence>
<keyword evidence="7" id="KW-0175">Coiled coil</keyword>
<keyword evidence="5 8" id="KW-0472">Membrane</keyword>
<dbReference type="GO" id="GO:0022857">
    <property type="term" value="F:transmembrane transporter activity"/>
    <property type="evidence" value="ECO:0007669"/>
    <property type="project" value="InterPro"/>
</dbReference>
<evidence type="ECO:0000259" key="9">
    <source>
        <dbReference type="Pfam" id="PF06738"/>
    </source>
</evidence>
<feature type="coiled-coil region" evidence="7">
    <location>
        <begin position="83"/>
        <end position="110"/>
    </location>
</feature>
<feature type="domain" description="Threonine/serine exporter-like N-terminal" evidence="9">
    <location>
        <begin position="9"/>
        <end position="247"/>
    </location>
</feature>
<dbReference type="AlphaFoldDB" id="A0A4V2QBV1"/>
<feature type="transmembrane region" description="Helical" evidence="8">
    <location>
        <begin position="169"/>
        <end position="188"/>
    </location>
</feature>
<feature type="transmembrane region" description="Helical" evidence="8">
    <location>
        <begin position="118"/>
        <end position="136"/>
    </location>
</feature>
<comment type="similarity">
    <text evidence="6">Belongs to the ThrE exporter (TC 2.A.79) family.</text>
</comment>
<dbReference type="InterPro" id="IPR050539">
    <property type="entry name" value="ThrE_Dicarb/AminoAcid_Exp"/>
</dbReference>
<dbReference type="RefSeq" id="WP_058963625.1">
    <property type="nucleotide sequence ID" value="NZ_CABKVM010000015.1"/>
</dbReference>
<evidence type="ECO:0000256" key="5">
    <source>
        <dbReference type="ARBA" id="ARBA00023136"/>
    </source>
</evidence>
<reference evidence="10 11" key="1">
    <citation type="submission" date="2019-03" db="EMBL/GenBank/DDBJ databases">
        <title>Genomic Encyclopedia of Type Strains, Phase IV (KMG-IV): sequencing the most valuable type-strain genomes for metagenomic binning, comparative biology and taxonomic classification.</title>
        <authorList>
            <person name="Goeker M."/>
        </authorList>
    </citation>
    <scope>NUCLEOTIDE SEQUENCE [LARGE SCALE GENOMIC DNA]</scope>
    <source>
        <strain evidence="10 11">DSM 100451</strain>
    </source>
</reference>
<gene>
    <name evidence="10" type="ORF">EDD77_10976</name>
</gene>